<dbReference type="GO" id="GO:0000978">
    <property type="term" value="F:RNA polymerase II cis-regulatory region sequence-specific DNA binding"/>
    <property type="evidence" value="ECO:0007669"/>
    <property type="project" value="TreeGrafter"/>
</dbReference>
<evidence type="ECO:0000256" key="6">
    <source>
        <dbReference type="ARBA" id="ARBA00023125"/>
    </source>
</evidence>
<evidence type="ECO:0000313" key="12">
    <source>
        <dbReference type="Proteomes" id="UP001233999"/>
    </source>
</evidence>
<dbReference type="PANTHER" id="PTHR24388:SF54">
    <property type="entry name" value="PROTEIN ESCARGOT"/>
    <property type="match status" value="1"/>
</dbReference>
<dbReference type="Pfam" id="PF12874">
    <property type="entry name" value="zf-met"/>
    <property type="match status" value="1"/>
</dbReference>
<keyword evidence="12" id="KW-1185">Reference proteome</keyword>
<dbReference type="FunFam" id="3.30.160.60:FF:000072">
    <property type="entry name" value="zinc finger protein 143 isoform X1"/>
    <property type="match status" value="1"/>
</dbReference>
<evidence type="ECO:0000313" key="11">
    <source>
        <dbReference type="EMBL" id="KAJ9582271.1"/>
    </source>
</evidence>
<dbReference type="GO" id="GO:0000981">
    <property type="term" value="F:DNA-binding transcription factor activity, RNA polymerase II-specific"/>
    <property type="evidence" value="ECO:0007669"/>
    <property type="project" value="TreeGrafter"/>
</dbReference>
<comment type="caution">
    <text evidence="11">The sequence shown here is derived from an EMBL/GenBank/DDBJ whole genome shotgun (WGS) entry which is preliminary data.</text>
</comment>
<evidence type="ECO:0000259" key="10">
    <source>
        <dbReference type="PROSITE" id="PS50157"/>
    </source>
</evidence>
<keyword evidence="7" id="KW-0539">Nucleus</keyword>
<evidence type="ECO:0000256" key="3">
    <source>
        <dbReference type="ARBA" id="ARBA00022737"/>
    </source>
</evidence>
<dbReference type="AlphaFoldDB" id="A0AAD7ZL19"/>
<dbReference type="InterPro" id="IPR013087">
    <property type="entry name" value="Znf_C2H2_type"/>
</dbReference>
<dbReference type="PROSITE" id="PS50157">
    <property type="entry name" value="ZINC_FINGER_C2H2_2"/>
    <property type="match status" value="1"/>
</dbReference>
<dbReference type="SMART" id="SM00355">
    <property type="entry name" value="ZnF_C2H2"/>
    <property type="match status" value="2"/>
</dbReference>
<reference evidence="11" key="1">
    <citation type="journal article" date="2023" name="IScience">
        <title>Live-bearing cockroach genome reveals convergent evolutionary mechanisms linked to viviparity in insects and beyond.</title>
        <authorList>
            <person name="Fouks B."/>
            <person name="Harrison M.C."/>
            <person name="Mikhailova A.A."/>
            <person name="Marchal E."/>
            <person name="English S."/>
            <person name="Carruthers M."/>
            <person name="Jennings E.C."/>
            <person name="Chiamaka E.L."/>
            <person name="Frigard R.A."/>
            <person name="Pippel M."/>
            <person name="Attardo G.M."/>
            <person name="Benoit J.B."/>
            <person name="Bornberg-Bauer E."/>
            <person name="Tobe S.S."/>
        </authorList>
    </citation>
    <scope>NUCLEOTIDE SEQUENCE</scope>
    <source>
        <strain evidence="11">Stay&amp;Tobe</strain>
    </source>
</reference>
<keyword evidence="2" id="KW-0479">Metal-binding</keyword>
<evidence type="ECO:0000256" key="8">
    <source>
        <dbReference type="ARBA" id="ARBA00037948"/>
    </source>
</evidence>
<protein>
    <recommendedName>
        <fullName evidence="10">C2H2-type domain-containing protein</fullName>
    </recommendedName>
</protein>
<proteinExistence type="inferred from homology"/>
<accession>A0AAD7ZL19</accession>
<dbReference type="GO" id="GO:0008270">
    <property type="term" value="F:zinc ion binding"/>
    <property type="evidence" value="ECO:0007669"/>
    <property type="project" value="UniProtKB-KW"/>
</dbReference>
<name>A0AAD7ZL19_DIPPU</name>
<evidence type="ECO:0000256" key="9">
    <source>
        <dbReference type="PROSITE-ProRule" id="PRU00042"/>
    </source>
</evidence>
<evidence type="ECO:0000256" key="7">
    <source>
        <dbReference type="ARBA" id="ARBA00023242"/>
    </source>
</evidence>
<keyword evidence="5" id="KW-0862">Zinc</keyword>
<dbReference type="PANTHER" id="PTHR24388">
    <property type="entry name" value="ZINC FINGER PROTEIN"/>
    <property type="match status" value="1"/>
</dbReference>
<dbReference type="SUPFAM" id="SSF57667">
    <property type="entry name" value="beta-beta-alpha zinc fingers"/>
    <property type="match status" value="1"/>
</dbReference>
<organism evidence="11 12">
    <name type="scientific">Diploptera punctata</name>
    <name type="common">Pacific beetle cockroach</name>
    <dbReference type="NCBI Taxonomy" id="6984"/>
    <lineage>
        <taxon>Eukaryota</taxon>
        <taxon>Metazoa</taxon>
        <taxon>Ecdysozoa</taxon>
        <taxon>Arthropoda</taxon>
        <taxon>Hexapoda</taxon>
        <taxon>Insecta</taxon>
        <taxon>Pterygota</taxon>
        <taxon>Neoptera</taxon>
        <taxon>Polyneoptera</taxon>
        <taxon>Dictyoptera</taxon>
        <taxon>Blattodea</taxon>
        <taxon>Blaberoidea</taxon>
        <taxon>Blaberidae</taxon>
        <taxon>Diplopterinae</taxon>
        <taxon>Diploptera</taxon>
    </lineage>
</organism>
<comment type="subcellular location">
    <subcellularLocation>
        <location evidence="1">Nucleus</location>
    </subcellularLocation>
</comment>
<gene>
    <name evidence="11" type="ORF">L9F63_003400</name>
</gene>
<evidence type="ECO:0000256" key="2">
    <source>
        <dbReference type="ARBA" id="ARBA00022723"/>
    </source>
</evidence>
<reference evidence="11" key="2">
    <citation type="submission" date="2023-05" db="EMBL/GenBank/DDBJ databases">
        <authorList>
            <person name="Fouks B."/>
        </authorList>
    </citation>
    <scope>NUCLEOTIDE SEQUENCE</scope>
    <source>
        <strain evidence="11">Stay&amp;Tobe</strain>
        <tissue evidence="11">Testes</tissue>
    </source>
</reference>
<dbReference type="GO" id="GO:0005634">
    <property type="term" value="C:nucleus"/>
    <property type="evidence" value="ECO:0007669"/>
    <property type="project" value="UniProtKB-SubCell"/>
</dbReference>
<dbReference type="InterPro" id="IPR036236">
    <property type="entry name" value="Znf_C2H2_sf"/>
</dbReference>
<sequence>VLGIIPVSVDESNTFNGNIQNCDVCNIGFTSAKALKKHVQSEHNVVPKVSSCDTCGKNFKTIHKLRKHMQVHTGVKPYTCKICKKSFAQNDNLQ</sequence>
<dbReference type="Proteomes" id="UP001233999">
    <property type="component" value="Unassembled WGS sequence"/>
</dbReference>
<dbReference type="Gene3D" id="3.30.160.60">
    <property type="entry name" value="Classic Zinc Finger"/>
    <property type="match status" value="2"/>
</dbReference>
<feature type="non-terminal residue" evidence="11">
    <location>
        <position position="94"/>
    </location>
</feature>
<evidence type="ECO:0000256" key="1">
    <source>
        <dbReference type="ARBA" id="ARBA00004123"/>
    </source>
</evidence>
<keyword evidence="3" id="KW-0677">Repeat</keyword>
<feature type="domain" description="C2H2-type" evidence="10">
    <location>
        <begin position="50"/>
        <end position="77"/>
    </location>
</feature>
<dbReference type="PROSITE" id="PS00028">
    <property type="entry name" value="ZINC_FINGER_C2H2_1"/>
    <property type="match status" value="1"/>
</dbReference>
<feature type="non-terminal residue" evidence="11">
    <location>
        <position position="1"/>
    </location>
</feature>
<evidence type="ECO:0000256" key="5">
    <source>
        <dbReference type="ARBA" id="ARBA00022833"/>
    </source>
</evidence>
<keyword evidence="6" id="KW-0238">DNA-binding</keyword>
<dbReference type="FunFam" id="3.30.160.60:FF:000624">
    <property type="entry name" value="zinc finger protein 697"/>
    <property type="match status" value="1"/>
</dbReference>
<keyword evidence="4 9" id="KW-0863">Zinc-finger</keyword>
<dbReference type="InterPro" id="IPR050527">
    <property type="entry name" value="Snail/Krueppel_Znf"/>
</dbReference>
<comment type="similarity">
    <text evidence="8">Belongs to the snail C2H2-type zinc-finger protein family.</text>
</comment>
<evidence type="ECO:0000256" key="4">
    <source>
        <dbReference type="ARBA" id="ARBA00022771"/>
    </source>
</evidence>
<dbReference type="Pfam" id="PF00096">
    <property type="entry name" value="zf-C2H2"/>
    <property type="match status" value="2"/>
</dbReference>
<dbReference type="EMBL" id="JASPKZ010007815">
    <property type="protein sequence ID" value="KAJ9582271.1"/>
    <property type="molecule type" value="Genomic_DNA"/>
</dbReference>